<protein>
    <submittedName>
        <fullName evidence="2">Uncharacterized protein</fullName>
    </submittedName>
</protein>
<dbReference type="Proteomes" id="UP000069940">
    <property type="component" value="Unassembled WGS sequence"/>
</dbReference>
<dbReference type="EnsemblMetazoa" id="AALFPA23_023446.R34894">
    <property type="protein sequence ID" value="AALFPA23_023446.P34894"/>
    <property type="gene ID" value="AALFPA23_023446"/>
</dbReference>
<dbReference type="GeneID" id="134287156"/>
<keyword evidence="1" id="KW-1133">Transmembrane helix</keyword>
<proteinExistence type="predicted"/>
<keyword evidence="1" id="KW-0812">Transmembrane</keyword>
<organism evidence="2 3">
    <name type="scientific">Aedes albopictus</name>
    <name type="common">Asian tiger mosquito</name>
    <name type="synonym">Stegomyia albopicta</name>
    <dbReference type="NCBI Taxonomy" id="7160"/>
    <lineage>
        <taxon>Eukaryota</taxon>
        <taxon>Metazoa</taxon>
        <taxon>Ecdysozoa</taxon>
        <taxon>Arthropoda</taxon>
        <taxon>Hexapoda</taxon>
        <taxon>Insecta</taxon>
        <taxon>Pterygota</taxon>
        <taxon>Neoptera</taxon>
        <taxon>Endopterygota</taxon>
        <taxon>Diptera</taxon>
        <taxon>Nematocera</taxon>
        <taxon>Culicoidea</taxon>
        <taxon>Culicidae</taxon>
        <taxon>Culicinae</taxon>
        <taxon>Aedini</taxon>
        <taxon>Aedes</taxon>
        <taxon>Stegomyia</taxon>
    </lineage>
</organism>
<dbReference type="RefSeq" id="XP_062704807.1">
    <property type="nucleotide sequence ID" value="XM_062848823.1"/>
</dbReference>
<evidence type="ECO:0000256" key="1">
    <source>
        <dbReference type="SAM" id="Phobius"/>
    </source>
</evidence>
<reference evidence="3" key="1">
    <citation type="journal article" date="2015" name="Proc. Natl. Acad. Sci. U.S.A.">
        <title>Genome sequence of the Asian Tiger mosquito, Aedes albopictus, reveals insights into its biology, genetics, and evolution.</title>
        <authorList>
            <person name="Chen X.G."/>
            <person name="Jiang X."/>
            <person name="Gu J."/>
            <person name="Xu M."/>
            <person name="Wu Y."/>
            <person name="Deng Y."/>
            <person name="Zhang C."/>
            <person name="Bonizzoni M."/>
            <person name="Dermauw W."/>
            <person name="Vontas J."/>
            <person name="Armbruster P."/>
            <person name="Huang X."/>
            <person name="Yang Y."/>
            <person name="Zhang H."/>
            <person name="He W."/>
            <person name="Peng H."/>
            <person name="Liu Y."/>
            <person name="Wu K."/>
            <person name="Chen J."/>
            <person name="Lirakis M."/>
            <person name="Topalis P."/>
            <person name="Van Leeuwen T."/>
            <person name="Hall A.B."/>
            <person name="Jiang X."/>
            <person name="Thorpe C."/>
            <person name="Mueller R.L."/>
            <person name="Sun C."/>
            <person name="Waterhouse R.M."/>
            <person name="Yan G."/>
            <person name="Tu Z.J."/>
            <person name="Fang X."/>
            <person name="James A.A."/>
        </authorList>
    </citation>
    <scope>NUCLEOTIDE SEQUENCE [LARGE SCALE GENOMIC DNA]</scope>
    <source>
        <strain evidence="3">Foshan</strain>
    </source>
</reference>
<sequence length="131" mass="14708">MNCSCSSSQCPHVQYVRKLLETTEKDDQSATPQTTVQKALPQLQKAAWYVATAIKEIFFVWIAITKIVLRLWLNLLESNSYVWLAFLMFAFGLICSLPGVRATSMPTAVSTWSTTSEEDGALVGAICHFWR</sequence>
<feature type="transmembrane region" description="Helical" evidence="1">
    <location>
        <begin position="81"/>
        <end position="100"/>
    </location>
</feature>
<feature type="transmembrane region" description="Helical" evidence="1">
    <location>
        <begin position="46"/>
        <end position="69"/>
    </location>
</feature>
<keyword evidence="3" id="KW-1185">Reference proteome</keyword>
<accession>A0ABM2A113</accession>
<evidence type="ECO:0000313" key="3">
    <source>
        <dbReference type="Proteomes" id="UP000069940"/>
    </source>
</evidence>
<reference evidence="2" key="2">
    <citation type="submission" date="2025-05" db="UniProtKB">
        <authorList>
            <consortium name="EnsemblMetazoa"/>
        </authorList>
    </citation>
    <scope>IDENTIFICATION</scope>
    <source>
        <strain evidence="2">Foshan</strain>
    </source>
</reference>
<name>A0ABM2A113_AEDAL</name>
<evidence type="ECO:0000313" key="2">
    <source>
        <dbReference type="EnsemblMetazoa" id="AALFPA23_023446.P34894"/>
    </source>
</evidence>
<keyword evidence="1" id="KW-0472">Membrane</keyword>